<organism evidence="2 3">
    <name type="scientific">Neoroseomonas lacus</name>
    <dbReference type="NCBI Taxonomy" id="287609"/>
    <lineage>
        <taxon>Bacteria</taxon>
        <taxon>Pseudomonadati</taxon>
        <taxon>Pseudomonadota</taxon>
        <taxon>Alphaproteobacteria</taxon>
        <taxon>Acetobacterales</taxon>
        <taxon>Acetobacteraceae</taxon>
        <taxon>Neoroseomonas</taxon>
    </lineage>
</organism>
<keyword evidence="1" id="KW-0732">Signal</keyword>
<evidence type="ECO:0008006" key="4">
    <source>
        <dbReference type="Google" id="ProtNLM"/>
    </source>
</evidence>
<name>A0A917K6J2_9PROT</name>
<sequence length="133" mass="13948">MSARLAALLVLPLLFGGARQAAAEDIVSYCGGGVTGGGGGLRIEADSAVLRLGRARAGAPIEETRLDTNAAYDRIAVLLDEAGSERMPPDAPSDMTCSITRHWQGKAHAVMWSMGHAPPVLRPVLREMEAAGR</sequence>
<dbReference type="RefSeq" id="WP_188965158.1">
    <property type="nucleotide sequence ID" value="NZ_BMKW01000001.1"/>
</dbReference>
<dbReference type="AlphaFoldDB" id="A0A917K6J2"/>
<evidence type="ECO:0000313" key="3">
    <source>
        <dbReference type="Proteomes" id="UP000661507"/>
    </source>
</evidence>
<reference evidence="2" key="1">
    <citation type="journal article" date="2014" name="Int. J. Syst. Evol. Microbiol.">
        <title>Complete genome sequence of Corynebacterium casei LMG S-19264T (=DSM 44701T), isolated from a smear-ripened cheese.</title>
        <authorList>
            <consortium name="US DOE Joint Genome Institute (JGI-PGF)"/>
            <person name="Walter F."/>
            <person name="Albersmeier A."/>
            <person name="Kalinowski J."/>
            <person name="Ruckert C."/>
        </authorList>
    </citation>
    <scope>NUCLEOTIDE SEQUENCE</scope>
    <source>
        <strain evidence="2">CGMCC 1.3617</strain>
    </source>
</reference>
<evidence type="ECO:0000256" key="1">
    <source>
        <dbReference type="SAM" id="SignalP"/>
    </source>
</evidence>
<feature type="signal peptide" evidence="1">
    <location>
        <begin position="1"/>
        <end position="23"/>
    </location>
</feature>
<dbReference type="Proteomes" id="UP000661507">
    <property type="component" value="Unassembled WGS sequence"/>
</dbReference>
<protein>
    <recommendedName>
        <fullName evidence="4">DUF2155 domain-containing protein</fullName>
    </recommendedName>
</protein>
<accession>A0A917K6J2</accession>
<proteinExistence type="predicted"/>
<reference evidence="2" key="2">
    <citation type="submission" date="2020-09" db="EMBL/GenBank/DDBJ databases">
        <authorList>
            <person name="Sun Q."/>
            <person name="Zhou Y."/>
        </authorList>
    </citation>
    <scope>NUCLEOTIDE SEQUENCE</scope>
    <source>
        <strain evidence="2">CGMCC 1.3617</strain>
    </source>
</reference>
<gene>
    <name evidence="2" type="ORF">GCM10011320_03240</name>
</gene>
<keyword evidence="3" id="KW-1185">Reference proteome</keyword>
<feature type="chain" id="PRO_5037617847" description="DUF2155 domain-containing protein" evidence="1">
    <location>
        <begin position="24"/>
        <end position="133"/>
    </location>
</feature>
<evidence type="ECO:0000313" key="2">
    <source>
        <dbReference type="EMBL" id="GGI99790.1"/>
    </source>
</evidence>
<dbReference type="EMBL" id="BMKW01000001">
    <property type="protein sequence ID" value="GGI99790.1"/>
    <property type="molecule type" value="Genomic_DNA"/>
</dbReference>
<comment type="caution">
    <text evidence="2">The sequence shown here is derived from an EMBL/GenBank/DDBJ whole genome shotgun (WGS) entry which is preliminary data.</text>
</comment>